<keyword evidence="3" id="KW-0732">Signal</keyword>
<evidence type="ECO:0000256" key="1">
    <source>
        <dbReference type="ARBA" id="ARBA00022723"/>
    </source>
</evidence>
<feature type="chain" id="PRO_5042987422" evidence="3">
    <location>
        <begin position="20"/>
        <end position="381"/>
    </location>
</feature>
<feature type="signal peptide" evidence="3">
    <location>
        <begin position="1"/>
        <end position="19"/>
    </location>
</feature>
<name>A0AAN6TDK0_9PEZI</name>
<protein>
    <submittedName>
        <fullName evidence="5">Tyrosinase-like protein</fullName>
    </submittedName>
</protein>
<keyword evidence="1" id="KW-0479">Metal-binding</keyword>
<evidence type="ECO:0000256" key="3">
    <source>
        <dbReference type="SAM" id="SignalP"/>
    </source>
</evidence>
<proteinExistence type="predicted"/>
<evidence type="ECO:0000313" key="5">
    <source>
        <dbReference type="EMBL" id="KAK4112451.1"/>
    </source>
</evidence>
<reference evidence="5" key="2">
    <citation type="submission" date="2023-05" db="EMBL/GenBank/DDBJ databases">
        <authorList>
            <consortium name="Lawrence Berkeley National Laboratory"/>
            <person name="Steindorff A."/>
            <person name="Hensen N."/>
            <person name="Bonometti L."/>
            <person name="Westerberg I."/>
            <person name="Brannstrom I.O."/>
            <person name="Guillou S."/>
            <person name="Cros-Aarteil S."/>
            <person name="Calhoun S."/>
            <person name="Haridas S."/>
            <person name="Kuo A."/>
            <person name="Mondo S."/>
            <person name="Pangilinan J."/>
            <person name="Riley R."/>
            <person name="Labutti K."/>
            <person name="Andreopoulos B."/>
            <person name="Lipzen A."/>
            <person name="Chen C."/>
            <person name="Yanf M."/>
            <person name="Daum C."/>
            <person name="Ng V."/>
            <person name="Clum A."/>
            <person name="Ohm R."/>
            <person name="Martin F."/>
            <person name="Silar P."/>
            <person name="Natvig D."/>
            <person name="Lalanne C."/>
            <person name="Gautier V."/>
            <person name="Ament-Velasquez S.L."/>
            <person name="Kruys A."/>
            <person name="Hutchinson M.I."/>
            <person name="Powell A.J."/>
            <person name="Barry K."/>
            <person name="Miller A.N."/>
            <person name="Grigoriev I.V."/>
            <person name="Debuchy R."/>
            <person name="Gladieux P."/>
            <person name="Thoren M.H."/>
            <person name="Johannesson H."/>
        </authorList>
    </citation>
    <scope>NUCLEOTIDE SEQUENCE</scope>
    <source>
        <strain evidence="5">CBS 508.74</strain>
    </source>
</reference>
<dbReference type="PANTHER" id="PTHR11474:SF125">
    <property type="entry name" value="N-ACETYL-6-HYDROXYTRYPTOPHAN OXIDASE IVOB-RELATED"/>
    <property type="match status" value="1"/>
</dbReference>
<dbReference type="Gene3D" id="1.10.1280.10">
    <property type="entry name" value="Di-copper center containing domain from catechol oxidase"/>
    <property type="match status" value="1"/>
</dbReference>
<evidence type="ECO:0000313" key="6">
    <source>
        <dbReference type="Proteomes" id="UP001302812"/>
    </source>
</evidence>
<evidence type="ECO:0000256" key="2">
    <source>
        <dbReference type="ARBA" id="ARBA00023002"/>
    </source>
</evidence>
<dbReference type="Pfam" id="PF00264">
    <property type="entry name" value="Tyrosinase"/>
    <property type="match status" value="1"/>
</dbReference>
<dbReference type="SUPFAM" id="SSF48056">
    <property type="entry name" value="Di-copper centre-containing domain"/>
    <property type="match status" value="1"/>
</dbReference>
<keyword evidence="2" id="KW-0560">Oxidoreductase</keyword>
<dbReference type="EMBL" id="MU853342">
    <property type="protein sequence ID" value="KAK4112451.1"/>
    <property type="molecule type" value="Genomic_DNA"/>
</dbReference>
<dbReference type="GO" id="GO:0016491">
    <property type="term" value="F:oxidoreductase activity"/>
    <property type="evidence" value="ECO:0007669"/>
    <property type="project" value="UniProtKB-KW"/>
</dbReference>
<accession>A0AAN6TDK0</accession>
<dbReference type="InterPro" id="IPR008922">
    <property type="entry name" value="Di-copper_centre_dom_sf"/>
</dbReference>
<organism evidence="5 6">
    <name type="scientific">Canariomyces notabilis</name>
    <dbReference type="NCBI Taxonomy" id="2074819"/>
    <lineage>
        <taxon>Eukaryota</taxon>
        <taxon>Fungi</taxon>
        <taxon>Dikarya</taxon>
        <taxon>Ascomycota</taxon>
        <taxon>Pezizomycotina</taxon>
        <taxon>Sordariomycetes</taxon>
        <taxon>Sordariomycetidae</taxon>
        <taxon>Sordariales</taxon>
        <taxon>Chaetomiaceae</taxon>
        <taxon>Canariomyces</taxon>
    </lineage>
</organism>
<dbReference type="InterPro" id="IPR002227">
    <property type="entry name" value="Tyrosinase_Cu-bd"/>
</dbReference>
<gene>
    <name evidence="5" type="ORF">N656DRAFT_779308</name>
</gene>
<feature type="domain" description="Tyrosinase copper-binding" evidence="4">
    <location>
        <begin position="304"/>
        <end position="315"/>
    </location>
</feature>
<keyword evidence="6" id="KW-1185">Reference proteome</keyword>
<dbReference type="AlphaFoldDB" id="A0AAN6TDK0"/>
<dbReference type="RefSeq" id="XP_064670021.1">
    <property type="nucleotide sequence ID" value="XM_064815168.1"/>
</dbReference>
<reference evidence="5" key="1">
    <citation type="journal article" date="2023" name="Mol. Phylogenet. Evol.">
        <title>Genome-scale phylogeny and comparative genomics of the fungal order Sordariales.</title>
        <authorList>
            <person name="Hensen N."/>
            <person name="Bonometti L."/>
            <person name="Westerberg I."/>
            <person name="Brannstrom I.O."/>
            <person name="Guillou S."/>
            <person name="Cros-Aarteil S."/>
            <person name="Calhoun S."/>
            <person name="Haridas S."/>
            <person name="Kuo A."/>
            <person name="Mondo S."/>
            <person name="Pangilinan J."/>
            <person name="Riley R."/>
            <person name="LaButti K."/>
            <person name="Andreopoulos B."/>
            <person name="Lipzen A."/>
            <person name="Chen C."/>
            <person name="Yan M."/>
            <person name="Daum C."/>
            <person name="Ng V."/>
            <person name="Clum A."/>
            <person name="Steindorff A."/>
            <person name="Ohm R.A."/>
            <person name="Martin F."/>
            <person name="Silar P."/>
            <person name="Natvig D.O."/>
            <person name="Lalanne C."/>
            <person name="Gautier V."/>
            <person name="Ament-Velasquez S.L."/>
            <person name="Kruys A."/>
            <person name="Hutchinson M.I."/>
            <person name="Powell A.J."/>
            <person name="Barry K."/>
            <person name="Miller A.N."/>
            <person name="Grigoriev I.V."/>
            <person name="Debuchy R."/>
            <person name="Gladieux P."/>
            <person name="Hiltunen Thoren M."/>
            <person name="Johannesson H."/>
        </authorList>
    </citation>
    <scope>NUCLEOTIDE SEQUENCE</scope>
    <source>
        <strain evidence="5">CBS 508.74</strain>
    </source>
</reference>
<dbReference type="InterPro" id="IPR050316">
    <property type="entry name" value="Tyrosinase/Hemocyanin"/>
</dbReference>
<dbReference type="PROSITE" id="PS00498">
    <property type="entry name" value="TYROSINASE_2"/>
    <property type="match status" value="1"/>
</dbReference>
<dbReference type="Proteomes" id="UP001302812">
    <property type="component" value="Unassembled WGS sequence"/>
</dbReference>
<evidence type="ECO:0000259" key="4">
    <source>
        <dbReference type="PROSITE" id="PS00498"/>
    </source>
</evidence>
<sequence length="381" mass="41745">MMLRQVFTVCLTTVLGIHAISIPQFEQFAIDSGLAVTGLNGIALVNSASKFGQSCNPSNVKVRREWRTLSKSQRREFIAAVKCLASSLSILAPGQAAGAKSLFDDFVFVHMNQTMFIHNTGNFLTWHRYFIHVYEQKLQACGYRGTLPYWDWGFDAESPRDSPVFDGSDTSLGSDGEFVPHPGLEILFPGATEPIVLAPGTGGGCVFAGPFANFTIRLGPISQPDPTADNSRCLKRDMNADSIKRFASFRNTTDLIVQSQTIQSFQTTMEGDPRFVPGSLGVHGGGHFAIGGDPGSDPFISPGDPAFYLHHSQIDRVYWIWQMLDFENRQGVFGTNFMLDLIPSANTTVDDIIDLSPLAGPIKIKELMNTVSGSPLCYVYL</sequence>
<comment type="caution">
    <text evidence="5">The sequence shown here is derived from an EMBL/GenBank/DDBJ whole genome shotgun (WGS) entry which is preliminary data.</text>
</comment>
<dbReference type="GeneID" id="89939293"/>
<dbReference type="GO" id="GO:0046872">
    <property type="term" value="F:metal ion binding"/>
    <property type="evidence" value="ECO:0007669"/>
    <property type="project" value="UniProtKB-KW"/>
</dbReference>
<dbReference type="PRINTS" id="PR00092">
    <property type="entry name" value="TYROSINASE"/>
</dbReference>
<dbReference type="PANTHER" id="PTHR11474">
    <property type="entry name" value="TYROSINASE FAMILY MEMBER"/>
    <property type="match status" value="1"/>
</dbReference>